<feature type="transmembrane region" description="Helical" evidence="9">
    <location>
        <begin position="133"/>
        <end position="151"/>
    </location>
</feature>
<keyword evidence="3" id="KW-1003">Cell membrane</keyword>
<proteinExistence type="inferred from homology"/>
<dbReference type="EMBL" id="PVTQ01000011">
    <property type="protein sequence ID" value="PRY86887.1"/>
    <property type="molecule type" value="Genomic_DNA"/>
</dbReference>
<gene>
    <name evidence="11" type="ORF">CLV74_111120</name>
</gene>
<sequence length="268" mass="30099">MVTESVWLGSLRGPVKKGMIGFTALTLLLFVGILAMNAVSAEPITMFDMIRPKGKPMVQIFLASMSLALLFGSLFLSDTVGAIEDKPSGFFDYLSLVTSRLAMISIAFVVIVMFYEVVARYAFNAPTLWANELSLWIASFIFLLAGQYAMQQRSHIRIYVIYDMFPRWMQKVADVISVSLIVIFTFTLVWGGYNDAMTRMLRLEGFGTAWDPPIPGTVKPAILFIIVLVTIQAVSNLIADWNKAPEHHAHDDIDETEIEMLRRTLEDK</sequence>
<accession>A0A2T0WJL5</accession>
<evidence type="ECO:0000256" key="5">
    <source>
        <dbReference type="ARBA" id="ARBA00022692"/>
    </source>
</evidence>
<comment type="subcellular location">
    <subcellularLocation>
        <location evidence="1 9">Cell inner membrane</location>
        <topology evidence="1 9">Multi-pass membrane protein</topology>
    </subcellularLocation>
</comment>
<keyword evidence="5 9" id="KW-0812">Transmembrane</keyword>
<keyword evidence="12" id="KW-1185">Reference proteome</keyword>
<evidence type="ECO:0000256" key="7">
    <source>
        <dbReference type="ARBA" id="ARBA00023136"/>
    </source>
</evidence>
<evidence type="ECO:0000259" key="10">
    <source>
        <dbReference type="Pfam" id="PF04290"/>
    </source>
</evidence>
<dbReference type="InterPro" id="IPR055348">
    <property type="entry name" value="DctQ"/>
</dbReference>
<dbReference type="GO" id="GO:0005886">
    <property type="term" value="C:plasma membrane"/>
    <property type="evidence" value="ECO:0007669"/>
    <property type="project" value="UniProtKB-SubCell"/>
</dbReference>
<comment type="function">
    <text evidence="9">Part of the tripartite ATP-independent periplasmic (TRAP) transport system.</text>
</comment>
<evidence type="ECO:0000256" key="6">
    <source>
        <dbReference type="ARBA" id="ARBA00022989"/>
    </source>
</evidence>
<name>A0A2T0WJL5_9RHOB</name>
<comment type="caution">
    <text evidence="11">The sequence shown here is derived from an EMBL/GenBank/DDBJ whole genome shotgun (WGS) entry which is preliminary data.</text>
</comment>
<dbReference type="AlphaFoldDB" id="A0A2T0WJL5"/>
<reference evidence="11 12" key="1">
    <citation type="submission" date="2018-03" db="EMBL/GenBank/DDBJ databases">
        <title>Genomic Encyclopedia of Archaeal and Bacterial Type Strains, Phase II (KMG-II): from individual species to whole genera.</title>
        <authorList>
            <person name="Goeker M."/>
        </authorList>
    </citation>
    <scope>NUCLEOTIDE SEQUENCE [LARGE SCALE GENOMIC DNA]</scope>
    <source>
        <strain evidence="11 12">DSM 100212</strain>
    </source>
</reference>
<feature type="transmembrane region" description="Helical" evidence="9">
    <location>
        <begin position="57"/>
        <end position="77"/>
    </location>
</feature>
<organism evidence="11 12">
    <name type="scientific">Donghicola tyrosinivorans</name>
    <dbReference type="NCBI Taxonomy" id="1652492"/>
    <lineage>
        <taxon>Bacteria</taxon>
        <taxon>Pseudomonadati</taxon>
        <taxon>Pseudomonadota</taxon>
        <taxon>Alphaproteobacteria</taxon>
        <taxon>Rhodobacterales</taxon>
        <taxon>Roseobacteraceae</taxon>
        <taxon>Donghicola</taxon>
    </lineage>
</organism>
<feature type="transmembrane region" description="Helical" evidence="9">
    <location>
        <begin position="89"/>
        <end position="113"/>
    </location>
</feature>
<dbReference type="Pfam" id="PF04290">
    <property type="entry name" value="DctQ"/>
    <property type="match status" value="1"/>
</dbReference>
<evidence type="ECO:0000256" key="8">
    <source>
        <dbReference type="ARBA" id="ARBA00038436"/>
    </source>
</evidence>
<evidence type="ECO:0000256" key="1">
    <source>
        <dbReference type="ARBA" id="ARBA00004429"/>
    </source>
</evidence>
<dbReference type="PANTHER" id="PTHR35011:SF4">
    <property type="entry name" value="SLL1102 PROTEIN"/>
    <property type="match status" value="1"/>
</dbReference>
<comment type="similarity">
    <text evidence="8 9">Belongs to the TRAP transporter small permease family.</text>
</comment>
<keyword evidence="7 9" id="KW-0472">Membrane</keyword>
<dbReference type="Proteomes" id="UP000238392">
    <property type="component" value="Unassembled WGS sequence"/>
</dbReference>
<evidence type="ECO:0000256" key="3">
    <source>
        <dbReference type="ARBA" id="ARBA00022475"/>
    </source>
</evidence>
<dbReference type="GO" id="GO:0022857">
    <property type="term" value="F:transmembrane transporter activity"/>
    <property type="evidence" value="ECO:0007669"/>
    <property type="project" value="UniProtKB-UniRule"/>
</dbReference>
<protein>
    <recommendedName>
        <fullName evidence="9">TRAP transporter small permease protein</fullName>
    </recommendedName>
</protein>
<dbReference type="OrthoDB" id="4250245at2"/>
<evidence type="ECO:0000256" key="9">
    <source>
        <dbReference type="RuleBase" id="RU369079"/>
    </source>
</evidence>
<dbReference type="PANTHER" id="PTHR35011">
    <property type="entry name" value="2,3-DIKETO-L-GULONATE TRAP TRANSPORTER SMALL PERMEASE PROTEIN YIAM"/>
    <property type="match status" value="1"/>
</dbReference>
<keyword evidence="2 9" id="KW-0813">Transport</keyword>
<evidence type="ECO:0000256" key="2">
    <source>
        <dbReference type="ARBA" id="ARBA00022448"/>
    </source>
</evidence>
<feature type="domain" description="Tripartite ATP-independent periplasmic transporters DctQ component" evidence="10">
    <location>
        <begin position="110"/>
        <end position="241"/>
    </location>
</feature>
<comment type="subunit">
    <text evidence="9">The complex comprises the extracytoplasmic solute receptor protein and the two transmembrane proteins.</text>
</comment>
<evidence type="ECO:0000256" key="4">
    <source>
        <dbReference type="ARBA" id="ARBA00022519"/>
    </source>
</evidence>
<dbReference type="RefSeq" id="WP_106266447.1">
    <property type="nucleotide sequence ID" value="NZ_PVTQ01000011.1"/>
</dbReference>
<dbReference type="InterPro" id="IPR007387">
    <property type="entry name" value="TRAP_DctQ"/>
</dbReference>
<feature type="transmembrane region" description="Helical" evidence="9">
    <location>
        <begin position="172"/>
        <end position="193"/>
    </location>
</feature>
<keyword evidence="6 9" id="KW-1133">Transmembrane helix</keyword>
<keyword evidence="4 9" id="KW-0997">Cell inner membrane</keyword>
<evidence type="ECO:0000313" key="12">
    <source>
        <dbReference type="Proteomes" id="UP000238392"/>
    </source>
</evidence>
<evidence type="ECO:0000313" key="11">
    <source>
        <dbReference type="EMBL" id="PRY86887.1"/>
    </source>
</evidence>